<dbReference type="InterPro" id="IPR038050">
    <property type="entry name" value="Neuro_actylchol_rec"/>
</dbReference>
<dbReference type="GO" id="GO:0016020">
    <property type="term" value="C:membrane"/>
    <property type="evidence" value="ECO:0007669"/>
    <property type="project" value="InterPro"/>
</dbReference>
<name>A0A0D8XWQ9_DICVI</name>
<dbReference type="AlphaFoldDB" id="A0A0D8XWQ9"/>
<feature type="transmembrane region" description="Helical" evidence="2">
    <location>
        <begin position="76"/>
        <end position="98"/>
    </location>
</feature>
<evidence type="ECO:0000313" key="3">
    <source>
        <dbReference type="EMBL" id="KJH46781.1"/>
    </source>
</evidence>
<organism evidence="3 4">
    <name type="scientific">Dictyocaulus viviparus</name>
    <name type="common">Bovine lungworm</name>
    <dbReference type="NCBI Taxonomy" id="29172"/>
    <lineage>
        <taxon>Eukaryota</taxon>
        <taxon>Metazoa</taxon>
        <taxon>Ecdysozoa</taxon>
        <taxon>Nematoda</taxon>
        <taxon>Chromadorea</taxon>
        <taxon>Rhabditida</taxon>
        <taxon>Rhabditina</taxon>
        <taxon>Rhabditomorpha</taxon>
        <taxon>Strongyloidea</taxon>
        <taxon>Metastrongylidae</taxon>
        <taxon>Dictyocaulus</taxon>
    </lineage>
</organism>
<proteinExistence type="predicted"/>
<dbReference type="GO" id="GO:0006811">
    <property type="term" value="P:monoatomic ion transport"/>
    <property type="evidence" value="ECO:0007669"/>
    <property type="project" value="InterPro"/>
</dbReference>
<evidence type="ECO:0000313" key="4">
    <source>
        <dbReference type="Proteomes" id="UP000053766"/>
    </source>
</evidence>
<reference evidence="4" key="2">
    <citation type="journal article" date="2016" name="Sci. Rep.">
        <title>Dictyocaulus viviparus genome, variome and transcriptome elucidate lungworm biology and support future intervention.</title>
        <authorList>
            <person name="McNulty S.N."/>
            <person name="Strube C."/>
            <person name="Rosa B.A."/>
            <person name="Martin J.C."/>
            <person name="Tyagi R."/>
            <person name="Choi Y.J."/>
            <person name="Wang Q."/>
            <person name="Hallsworth Pepin K."/>
            <person name="Zhang X."/>
            <person name="Ozersky P."/>
            <person name="Wilson R.K."/>
            <person name="Sternberg P.W."/>
            <person name="Gasser R.B."/>
            <person name="Mitreva M."/>
        </authorList>
    </citation>
    <scope>NUCLEOTIDE SEQUENCE [LARGE SCALE GENOMIC DNA]</scope>
    <source>
        <strain evidence="4">HannoverDv2000</strain>
    </source>
</reference>
<evidence type="ECO:0000256" key="1">
    <source>
        <dbReference type="SAM" id="MobiDB-lite"/>
    </source>
</evidence>
<dbReference type="STRING" id="29172.A0A0D8XWQ9"/>
<protein>
    <recommendedName>
        <fullName evidence="5">Neurotransmitter-gated ion-channel transmembrane region</fullName>
    </recommendedName>
</protein>
<feature type="region of interest" description="Disordered" evidence="1">
    <location>
        <begin position="226"/>
        <end position="253"/>
    </location>
</feature>
<evidence type="ECO:0000256" key="2">
    <source>
        <dbReference type="SAM" id="Phobius"/>
    </source>
</evidence>
<feature type="transmembrane region" description="Helical" evidence="2">
    <location>
        <begin position="135"/>
        <end position="156"/>
    </location>
</feature>
<evidence type="ECO:0008006" key="5">
    <source>
        <dbReference type="Google" id="ProtNLM"/>
    </source>
</evidence>
<feature type="transmembrane region" description="Helical" evidence="2">
    <location>
        <begin position="104"/>
        <end position="123"/>
    </location>
</feature>
<dbReference type="OrthoDB" id="5793848at2759"/>
<dbReference type="EMBL" id="KN716335">
    <property type="protein sequence ID" value="KJH46781.1"/>
    <property type="molecule type" value="Genomic_DNA"/>
</dbReference>
<accession>A0A0D8XWQ9</accession>
<keyword evidence="2" id="KW-0472">Membrane</keyword>
<gene>
    <name evidence="3" type="ORF">DICVIV_07156</name>
</gene>
<dbReference type="SUPFAM" id="SSF90112">
    <property type="entry name" value="Neurotransmitter-gated ion-channel transmembrane pore"/>
    <property type="match status" value="1"/>
</dbReference>
<feature type="compositionally biased region" description="Basic and acidic residues" evidence="1">
    <location>
        <begin position="230"/>
        <end position="239"/>
    </location>
</feature>
<dbReference type="InterPro" id="IPR036719">
    <property type="entry name" value="Neuro-gated_channel_TM_sf"/>
</dbReference>
<feature type="transmembrane region" description="Helical" evidence="2">
    <location>
        <begin position="278"/>
        <end position="299"/>
    </location>
</feature>
<keyword evidence="2" id="KW-0812">Transmembrane</keyword>
<reference evidence="3 4" key="1">
    <citation type="submission" date="2013-11" db="EMBL/GenBank/DDBJ databases">
        <title>Draft genome of the bovine lungworm Dictyocaulus viviparus.</title>
        <authorList>
            <person name="Mitreva M."/>
        </authorList>
    </citation>
    <scope>NUCLEOTIDE SEQUENCE [LARGE SCALE GENOMIC DNA]</scope>
    <source>
        <strain evidence="3 4">HannoverDv2000</strain>
    </source>
</reference>
<dbReference type="Gene3D" id="1.20.58.390">
    <property type="entry name" value="Neurotransmitter-gated ion-channel transmembrane domain"/>
    <property type="match status" value="1"/>
</dbReference>
<sequence>MVNSFVLNVLRSIGDNPHGDDSDDFLRIPLDLGERINGWVTPVPYVKSENIFNENFPEWYWSLLEFGVKLKRHTPYFGLTVIMPTIITCLLTLCSFWIDTSLMSIALLIFNILLQGLFGWDLIRELPPGSGSVPKIVSLYGFNLSMTTIAFMIHVLTEFFEFVLPSNYGLPEKISSLPEKLRLRRLFQVKGLSFDPQVLLNYETAYEDPEEFNSPLCSIEPPNALEEEEPKIGEEKRNGDGPSTEISLSPVPPATDPFVASSVEKEQILTETSQSLHMIRRIFFCVFLLMYSFAVPFCIL</sequence>
<keyword evidence="2" id="KW-1133">Transmembrane helix</keyword>
<keyword evidence="4" id="KW-1185">Reference proteome</keyword>
<dbReference type="Proteomes" id="UP000053766">
    <property type="component" value="Unassembled WGS sequence"/>
</dbReference>